<protein>
    <submittedName>
        <fullName evidence="3">Uncharacterized protein</fullName>
    </submittedName>
</protein>
<dbReference type="Proteomes" id="UP000095287">
    <property type="component" value="Unplaced"/>
</dbReference>
<name>A0A1I7Z872_9BILA</name>
<accession>A0A1I7Z872</accession>
<keyword evidence="2" id="KW-1185">Reference proteome</keyword>
<sequence>MGWYMAPVMAPSHLSQQGTLRGPPLPSDSLANQRPAENTLTSAFGNPTVHPLSVAYRRTCTDQASARPRGIVSCSSEVLPRGSDMASAVITTN</sequence>
<evidence type="ECO:0000313" key="3">
    <source>
        <dbReference type="WBParaSite" id="L893_g23891.t1"/>
    </source>
</evidence>
<organism evidence="2 3">
    <name type="scientific">Steinernema glaseri</name>
    <dbReference type="NCBI Taxonomy" id="37863"/>
    <lineage>
        <taxon>Eukaryota</taxon>
        <taxon>Metazoa</taxon>
        <taxon>Ecdysozoa</taxon>
        <taxon>Nematoda</taxon>
        <taxon>Chromadorea</taxon>
        <taxon>Rhabditida</taxon>
        <taxon>Tylenchina</taxon>
        <taxon>Panagrolaimomorpha</taxon>
        <taxon>Strongyloidoidea</taxon>
        <taxon>Steinernematidae</taxon>
        <taxon>Steinernema</taxon>
    </lineage>
</organism>
<evidence type="ECO:0000313" key="2">
    <source>
        <dbReference type="Proteomes" id="UP000095287"/>
    </source>
</evidence>
<proteinExistence type="predicted"/>
<dbReference type="AlphaFoldDB" id="A0A1I7Z872"/>
<reference evidence="3" key="1">
    <citation type="submission" date="2016-11" db="UniProtKB">
        <authorList>
            <consortium name="WormBaseParasite"/>
        </authorList>
    </citation>
    <scope>IDENTIFICATION</scope>
</reference>
<evidence type="ECO:0000256" key="1">
    <source>
        <dbReference type="SAM" id="MobiDB-lite"/>
    </source>
</evidence>
<dbReference type="WBParaSite" id="L893_g23891.t1">
    <property type="protein sequence ID" value="L893_g23891.t1"/>
    <property type="gene ID" value="L893_g23891"/>
</dbReference>
<feature type="region of interest" description="Disordered" evidence="1">
    <location>
        <begin position="12"/>
        <end position="33"/>
    </location>
</feature>